<keyword evidence="4" id="KW-1015">Disulfide bond</keyword>
<dbReference type="PANTHER" id="PTHR11559">
    <property type="entry name" value="CARBOXYLESTERASE"/>
    <property type="match status" value="1"/>
</dbReference>
<protein>
    <recommendedName>
        <fullName evidence="6">Carboxylic ester hydrolase</fullName>
        <ecNumber evidence="6">3.1.1.-</ecNumber>
    </recommendedName>
</protein>
<accession>A0A336MQ68</accession>
<keyword evidence="2" id="KW-0719">Serine esterase</keyword>
<organism evidence="9">
    <name type="scientific">Culicoides sonorensis</name>
    <name type="common">Biting midge</name>
    <dbReference type="NCBI Taxonomy" id="179676"/>
    <lineage>
        <taxon>Eukaryota</taxon>
        <taxon>Metazoa</taxon>
        <taxon>Ecdysozoa</taxon>
        <taxon>Arthropoda</taxon>
        <taxon>Hexapoda</taxon>
        <taxon>Insecta</taxon>
        <taxon>Pterygota</taxon>
        <taxon>Neoptera</taxon>
        <taxon>Endopterygota</taxon>
        <taxon>Diptera</taxon>
        <taxon>Nematocera</taxon>
        <taxon>Chironomoidea</taxon>
        <taxon>Ceratopogonidae</taxon>
        <taxon>Ceratopogoninae</taxon>
        <taxon>Culicoides</taxon>
        <taxon>Monoculicoides</taxon>
    </lineage>
</organism>
<keyword evidence="6" id="KW-0732">Signal</keyword>
<keyword evidence="3 6" id="KW-0378">Hydrolase</keyword>
<reference evidence="9" key="2">
    <citation type="submission" date="2018-07" db="EMBL/GenBank/DDBJ databases">
        <authorList>
            <person name="Quirk P.G."/>
            <person name="Krulwich T.A."/>
        </authorList>
    </citation>
    <scope>NUCLEOTIDE SEQUENCE</scope>
</reference>
<evidence type="ECO:0000256" key="3">
    <source>
        <dbReference type="ARBA" id="ARBA00022801"/>
    </source>
</evidence>
<evidence type="ECO:0000256" key="4">
    <source>
        <dbReference type="ARBA" id="ARBA00023157"/>
    </source>
</evidence>
<evidence type="ECO:0000256" key="2">
    <source>
        <dbReference type="ARBA" id="ARBA00022487"/>
    </source>
</evidence>
<feature type="signal peptide" evidence="6">
    <location>
        <begin position="1"/>
        <end position="20"/>
    </location>
</feature>
<dbReference type="Gene3D" id="3.40.50.1820">
    <property type="entry name" value="alpha/beta hydrolase"/>
    <property type="match status" value="1"/>
</dbReference>
<dbReference type="InterPro" id="IPR050309">
    <property type="entry name" value="Type-B_Carboxylest/Lipase"/>
</dbReference>
<name>A0A336MQ68_CULSO</name>
<sequence>MIKLNLILLVAITVVVCVSAEVTVKLHHGGSVLGEKKSINLRESYFSFKGIPYALPPLKELRFKPPVPHPGWDGTRNATSHGPVCVSPGYIISSGAFQGQEDCLYLNVYSPNLIPDEKLPVMFWIHGGSFTAGSGNSLIYGPEWLVKQDVVVVTINYRLGLLGFFSTGDRNAPGNYGAKDVVEALKWVQNNIESFGGDRSKVTVFGESAGSALTHYLVLSKMSSGLFAQAIAQSGTALSPWAFQDYPRTKAFQVARQLNITATTTEEIVKQLREFDDLEAICNITPGLLTLELPRGNTAFTFAPVVETEDSDEPRFLVEPPLTTIKKGTFNDVPFILGQNSQEALYSVREIDLFPDTLDKYNNNTHWLLPYEWHIEPNTDAADDIIYNVLDMYFGGGPIKNKVDYANFNTDRHFTYGLAKTVELHSAKQKSPVYYYIFSFDGVMNYIKKIFLVIGYNGAMHADELGYLWKMMHAPAPILPGSKSDITRSRMIRMWTDFAKYGNPTPKIDELITTQWLNVQGRQEYLDIGENLVAGKEPFYERVEMWKQLDRKYN</sequence>
<evidence type="ECO:0000256" key="6">
    <source>
        <dbReference type="RuleBase" id="RU361235"/>
    </source>
</evidence>
<evidence type="ECO:0000313" key="8">
    <source>
        <dbReference type="EMBL" id="SSX12778.1"/>
    </source>
</evidence>
<evidence type="ECO:0000313" key="9">
    <source>
        <dbReference type="EMBL" id="SSX32220.1"/>
    </source>
</evidence>
<comment type="similarity">
    <text evidence="1 6">Belongs to the type-B carboxylesterase/lipase family.</text>
</comment>
<proteinExistence type="inferred from homology"/>
<dbReference type="PROSITE" id="PS00941">
    <property type="entry name" value="CARBOXYLESTERASE_B_2"/>
    <property type="match status" value="1"/>
</dbReference>
<dbReference type="InterPro" id="IPR019826">
    <property type="entry name" value="Carboxylesterase_B_AS"/>
</dbReference>
<dbReference type="InterPro" id="IPR029058">
    <property type="entry name" value="AB_hydrolase_fold"/>
</dbReference>
<dbReference type="GO" id="GO:0052689">
    <property type="term" value="F:carboxylic ester hydrolase activity"/>
    <property type="evidence" value="ECO:0007669"/>
    <property type="project" value="UniProtKB-KW"/>
</dbReference>
<dbReference type="InterPro" id="IPR002018">
    <property type="entry name" value="CarbesteraseB"/>
</dbReference>
<dbReference type="PROSITE" id="PS00122">
    <property type="entry name" value="CARBOXYLESTERASE_B_1"/>
    <property type="match status" value="1"/>
</dbReference>
<reference evidence="8" key="1">
    <citation type="submission" date="2018-04" db="EMBL/GenBank/DDBJ databases">
        <authorList>
            <person name="Go L.Y."/>
            <person name="Mitchell J.A."/>
        </authorList>
    </citation>
    <scope>NUCLEOTIDE SEQUENCE</scope>
    <source>
        <tissue evidence="8">Whole organism</tissue>
    </source>
</reference>
<dbReference type="EMBL" id="UFQS01001949">
    <property type="protein sequence ID" value="SSX12778.1"/>
    <property type="molecule type" value="Genomic_DNA"/>
</dbReference>
<dbReference type="SUPFAM" id="SSF53474">
    <property type="entry name" value="alpha/beta-Hydrolases"/>
    <property type="match status" value="1"/>
</dbReference>
<keyword evidence="5" id="KW-0325">Glycoprotein</keyword>
<dbReference type="OMA" id="FVPFFWN"/>
<gene>
    <name evidence="9" type="primary">CSON004648</name>
</gene>
<dbReference type="EC" id="3.1.1.-" evidence="6"/>
<evidence type="ECO:0000256" key="5">
    <source>
        <dbReference type="ARBA" id="ARBA00023180"/>
    </source>
</evidence>
<dbReference type="AlphaFoldDB" id="A0A336MQ68"/>
<dbReference type="InterPro" id="IPR019819">
    <property type="entry name" value="Carboxylesterase_B_CS"/>
</dbReference>
<feature type="chain" id="PRO_5033858656" description="Carboxylic ester hydrolase" evidence="6">
    <location>
        <begin position="21"/>
        <end position="554"/>
    </location>
</feature>
<dbReference type="VEuPathDB" id="VectorBase:CSON004648"/>
<evidence type="ECO:0000256" key="1">
    <source>
        <dbReference type="ARBA" id="ARBA00005964"/>
    </source>
</evidence>
<evidence type="ECO:0000259" key="7">
    <source>
        <dbReference type="Pfam" id="PF00135"/>
    </source>
</evidence>
<feature type="domain" description="Carboxylesterase type B" evidence="7">
    <location>
        <begin position="23"/>
        <end position="546"/>
    </location>
</feature>
<dbReference type="EMBL" id="UFQT01001949">
    <property type="protein sequence ID" value="SSX32220.1"/>
    <property type="molecule type" value="Genomic_DNA"/>
</dbReference>
<dbReference type="Pfam" id="PF00135">
    <property type="entry name" value="COesterase"/>
    <property type="match status" value="1"/>
</dbReference>